<keyword evidence="2 6" id="KW-0812">Transmembrane</keyword>
<evidence type="ECO:0000256" key="3">
    <source>
        <dbReference type="ARBA" id="ARBA00022989"/>
    </source>
</evidence>
<feature type="transmembrane region" description="Helical" evidence="6">
    <location>
        <begin position="70"/>
        <end position="92"/>
    </location>
</feature>
<dbReference type="Proteomes" id="UP000006753">
    <property type="component" value="Unassembled WGS sequence"/>
</dbReference>
<evidence type="ECO:0000313" key="8">
    <source>
        <dbReference type="Proteomes" id="UP000006753"/>
    </source>
</evidence>
<evidence type="ECO:0000256" key="2">
    <source>
        <dbReference type="ARBA" id="ARBA00022692"/>
    </source>
</evidence>
<evidence type="ECO:0000256" key="1">
    <source>
        <dbReference type="ARBA" id="ARBA00004141"/>
    </source>
</evidence>
<proteinExistence type="predicted"/>
<evidence type="ECO:0000256" key="4">
    <source>
        <dbReference type="ARBA" id="ARBA00023136"/>
    </source>
</evidence>
<accession>K1XNZ3</accession>
<dbReference type="SMART" id="SM01417">
    <property type="entry name" value="Solute_trans_a"/>
    <property type="match status" value="1"/>
</dbReference>
<comment type="subcellular location">
    <subcellularLocation>
        <location evidence="1">Membrane</location>
        <topology evidence="1">Multi-pass membrane protein</topology>
    </subcellularLocation>
</comment>
<name>K1XNZ3_MARBU</name>
<feature type="transmembrane region" description="Helical" evidence="6">
    <location>
        <begin position="34"/>
        <end position="58"/>
    </location>
</feature>
<dbReference type="GO" id="GO:0016020">
    <property type="term" value="C:membrane"/>
    <property type="evidence" value="ECO:0007669"/>
    <property type="project" value="UniProtKB-SubCell"/>
</dbReference>
<feature type="transmembrane region" description="Helical" evidence="6">
    <location>
        <begin position="164"/>
        <end position="189"/>
    </location>
</feature>
<dbReference type="OrthoDB" id="5348404at2759"/>
<dbReference type="EMBL" id="JH921447">
    <property type="protein sequence ID" value="EKD14169.1"/>
    <property type="molecule type" value="Genomic_DNA"/>
</dbReference>
<reference evidence="7 8" key="1">
    <citation type="journal article" date="2012" name="BMC Genomics">
        <title>Sequencing the genome of Marssonina brunnea reveals fungus-poplar co-evolution.</title>
        <authorList>
            <person name="Zhu S."/>
            <person name="Cao Y.-Z."/>
            <person name="Jiang C."/>
            <person name="Tan B.-Y."/>
            <person name="Wang Z."/>
            <person name="Feng S."/>
            <person name="Zhang L."/>
            <person name="Su X.-H."/>
            <person name="Brejova B."/>
            <person name="Vinar T."/>
            <person name="Xu M."/>
            <person name="Wang M.-X."/>
            <person name="Zhang S.-G."/>
            <person name="Huang M.-R."/>
            <person name="Wu R."/>
            <person name="Zhou Y."/>
        </authorList>
    </citation>
    <scope>NUCLEOTIDE SEQUENCE [LARGE SCALE GENOMIC DNA]</scope>
    <source>
        <strain evidence="7 8">MB_m1</strain>
    </source>
</reference>
<keyword evidence="4 6" id="KW-0472">Membrane</keyword>
<feature type="transmembrane region" description="Helical" evidence="6">
    <location>
        <begin position="287"/>
        <end position="309"/>
    </location>
</feature>
<dbReference type="Pfam" id="PF03619">
    <property type="entry name" value="Solute_trans_a"/>
    <property type="match status" value="1"/>
</dbReference>
<evidence type="ECO:0008006" key="9">
    <source>
        <dbReference type="Google" id="ProtNLM"/>
    </source>
</evidence>
<feature type="region of interest" description="Disordered" evidence="5">
    <location>
        <begin position="541"/>
        <end position="597"/>
    </location>
</feature>
<feature type="compositionally biased region" description="Basic and acidic residues" evidence="5">
    <location>
        <begin position="402"/>
        <end position="415"/>
    </location>
</feature>
<dbReference type="OMA" id="HAIYFQV"/>
<gene>
    <name evidence="7" type="ORF">MBM_07846</name>
</gene>
<dbReference type="STRING" id="1072389.K1XNZ3"/>
<feature type="compositionally biased region" description="Polar residues" evidence="5">
    <location>
        <begin position="571"/>
        <end position="587"/>
    </location>
</feature>
<feature type="transmembrane region" description="Helical" evidence="6">
    <location>
        <begin position="243"/>
        <end position="267"/>
    </location>
</feature>
<keyword evidence="8" id="KW-1185">Reference proteome</keyword>
<evidence type="ECO:0000313" key="7">
    <source>
        <dbReference type="EMBL" id="EKD14169.1"/>
    </source>
</evidence>
<organism evidence="7 8">
    <name type="scientific">Marssonina brunnea f. sp. multigermtubi (strain MB_m1)</name>
    <name type="common">Marssonina leaf spot fungus</name>
    <dbReference type="NCBI Taxonomy" id="1072389"/>
    <lineage>
        <taxon>Eukaryota</taxon>
        <taxon>Fungi</taxon>
        <taxon>Dikarya</taxon>
        <taxon>Ascomycota</taxon>
        <taxon>Pezizomycotina</taxon>
        <taxon>Leotiomycetes</taxon>
        <taxon>Helotiales</taxon>
        <taxon>Drepanopezizaceae</taxon>
        <taxon>Drepanopeziza</taxon>
    </lineage>
</organism>
<sequence>MGLSFNTTCNVTLEDLRIGKSEEILAANMSFHSLGLIVAAACTLIAVLISFYLIFMHATHYTKPYEQRHIIRILFMIPVYAIASVLTFRFYWHAVYFRVICDCYEAFAIASFFALLCHYIAPNLHEQKMYFRSIEPKGWVWPVSWLNKCCGGERGPWRTPRSGLTWFNIIWTGVYHYCFIRVSMTVTAVITQHFKKYCESSNSPVFAHIWILVIESVAVTIAMYCLIQFYIQLRLDLGPHSPFLKVLAIKLVIFLSFWQSFVISILTSTTVKVLEPTSKIAYPDLSVGIPSLLLCIEMALFAVLHLFAFSWKPYASSSFGSDYPMSRLKNTHGPKQGGFLGLKAFADAMNPWDLVKAFARGMRWLFVGVKERENDPSYKFGAFDVNSPQNESVSLDSTDPNGPKRPEKRNLPIAEEFRRSKFGLSGFGLQKQDDEGKGLIAHAQPHPVSHSSPNPFQKFQHRSGYIPARQRYDINGQDVSSGGTVYNGAYHHPPRPGGISRSSSLVSAEDIGIAITDPPEIYQSHVVQPYFPKPRGETYRDELREERRKLHPQPPSEQWANASWPAPPGVQNASWGQQGQQWPQNRNSPRDFDPRLF</sequence>
<protein>
    <recommendedName>
        <fullName evidence="9">DUF300 domain protein</fullName>
    </recommendedName>
</protein>
<dbReference type="KEGG" id="mbe:MBM_07846"/>
<dbReference type="InParanoid" id="K1XNZ3"/>
<dbReference type="InterPro" id="IPR005178">
    <property type="entry name" value="Ostalpha/TMEM184C"/>
</dbReference>
<dbReference type="AlphaFoldDB" id="K1XNZ3"/>
<feature type="compositionally biased region" description="Polar residues" evidence="5">
    <location>
        <begin position="389"/>
        <end position="400"/>
    </location>
</feature>
<keyword evidence="3 6" id="KW-1133">Transmembrane helix</keyword>
<dbReference type="GeneID" id="18763781"/>
<feature type="transmembrane region" description="Helical" evidence="6">
    <location>
        <begin position="104"/>
        <end position="121"/>
    </location>
</feature>
<dbReference type="PANTHER" id="PTHR23423">
    <property type="entry name" value="ORGANIC SOLUTE TRANSPORTER-RELATED"/>
    <property type="match status" value="1"/>
</dbReference>
<evidence type="ECO:0000256" key="6">
    <source>
        <dbReference type="SAM" id="Phobius"/>
    </source>
</evidence>
<dbReference type="HOGENOM" id="CLU_012923_5_1_1"/>
<feature type="region of interest" description="Disordered" evidence="5">
    <location>
        <begin position="389"/>
        <end position="415"/>
    </location>
</feature>
<evidence type="ECO:0000256" key="5">
    <source>
        <dbReference type="SAM" id="MobiDB-lite"/>
    </source>
</evidence>
<dbReference type="eggNOG" id="KOG2641">
    <property type="taxonomic scope" value="Eukaryota"/>
</dbReference>
<feature type="compositionally biased region" description="Basic and acidic residues" evidence="5">
    <location>
        <begin position="588"/>
        <end position="597"/>
    </location>
</feature>
<feature type="transmembrane region" description="Helical" evidence="6">
    <location>
        <begin position="209"/>
        <end position="231"/>
    </location>
</feature>